<dbReference type="InterPro" id="IPR011118">
    <property type="entry name" value="Tannase/feruloyl_esterase"/>
</dbReference>
<evidence type="ECO:0000256" key="5">
    <source>
        <dbReference type="ARBA" id="ARBA00022729"/>
    </source>
</evidence>
<evidence type="ECO:0000256" key="8">
    <source>
        <dbReference type="ARBA" id="ARBA00023157"/>
    </source>
</evidence>
<evidence type="ECO:0000256" key="9">
    <source>
        <dbReference type="ARBA" id="ARBA00034075"/>
    </source>
</evidence>
<comment type="similarity">
    <text evidence="1 10">Belongs to the tannase family.</text>
</comment>
<dbReference type="GO" id="GO:0045493">
    <property type="term" value="P:xylan catabolic process"/>
    <property type="evidence" value="ECO:0007669"/>
    <property type="project" value="UniProtKB-KW"/>
</dbReference>
<dbReference type="GO" id="GO:0030600">
    <property type="term" value="F:feruloyl esterase activity"/>
    <property type="evidence" value="ECO:0007669"/>
    <property type="project" value="UniProtKB-EC"/>
</dbReference>
<evidence type="ECO:0000256" key="3">
    <source>
        <dbReference type="ARBA" id="ARBA00022651"/>
    </source>
</evidence>
<dbReference type="GO" id="GO:0046872">
    <property type="term" value="F:metal ion binding"/>
    <property type="evidence" value="ECO:0007669"/>
    <property type="project" value="UniProtKB-KW"/>
</dbReference>
<keyword evidence="3" id="KW-0119">Carbohydrate metabolism</keyword>
<name>A0AAW0B4E0_9AGAR</name>
<organism evidence="11 12">
    <name type="scientific">Paramarasmius palmivorus</name>
    <dbReference type="NCBI Taxonomy" id="297713"/>
    <lineage>
        <taxon>Eukaryota</taxon>
        <taxon>Fungi</taxon>
        <taxon>Dikarya</taxon>
        <taxon>Basidiomycota</taxon>
        <taxon>Agaricomycotina</taxon>
        <taxon>Agaricomycetes</taxon>
        <taxon>Agaricomycetidae</taxon>
        <taxon>Agaricales</taxon>
        <taxon>Marasmiineae</taxon>
        <taxon>Marasmiaceae</taxon>
        <taxon>Paramarasmius</taxon>
    </lineage>
</organism>
<keyword evidence="2" id="KW-0719">Serine esterase</keyword>
<dbReference type="EC" id="3.1.1.-" evidence="10"/>
<dbReference type="SUPFAM" id="SSF53474">
    <property type="entry name" value="alpha/beta-Hydrolases"/>
    <property type="match status" value="1"/>
</dbReference>
<comment type="caution">
    <text evidence="11">The sequence shown here is derived from an EMBL/GenBank/DDBJ whole genome shotgun (WGS) entry which is preliminary data.</text>
</comment>
<keyword evidence="4" id="KW-0479">Metal-binding</keyword>
<evidence type="ECO:0000313" key="11">
    <source>
        <dbReference type="EMBL" id="KAK7019725.1"/>
    </source>
</evidence>
<keyword evidence="3" id="KW-0858">Xylan degradation</keyword>
<dbReference type="EMBL" id="JAYKXP010000201">
    <property type="protein sequence ID" value="KAK7019725.1"/>
    <property type="molecule type" value="Genomic_DNA"/>
</dbReference>
<comment type="catalytic activity">
    <reaction evidence="9">
        <text>feruloyl-polysaccharide + H2O = ferulate + polysaccharide.</text>
        <dbReference type="EC" id="3.1.1.73"/>
    </reaction>
</comment>
<dbReference type="PANTHER" id="PTHR33938:SF15">
    <property type="entry name" value="FERULOYL ESTERASE B-RELATED"/>
    <property type="match status" value="1"/>
</dbReference>
<evidence type="ECO:0000256" key="4">
    <source>
        <dbReference type="ARBA" id="ARBA00022723"/>
    </source>
</evidence>
<keyword evidence="3" id="KW-0624">Polysaccharide degradation</keyword>
<dbReference type="AlphaFoldDB" id="A0AAW0B4E0"/>
<accession>A0AAW0B4E0</accession>
<evidence type="ECO:0000256" key="7">
    <source>
        <dbReference type="ARBA" id="ARBA00022837"/>
    </source>
</evidence>
<keyword evidence="8" id="KW-1015">Disulfide bond</keyword>
<dbReference type="Proteomes" id="UP001383192">
    <property type="component" value="Unassembled WGS sequence"/>
</dbReference>
<sequence length="536" mass="58807">MAFQTLQEVLGLRQPLNNSLPSLSRGDITYSNQGDFVTRCTTFAAEANIPKATIYFSEYIPAGTTIPLTDNDPSCFLTEWKVSTDICRVGMSVKTSETSEMSVEGWLPSDYTGRFLTTTNRGMGGCILYNEVEYGSSLGFATVGMNSGFNGTSGSPMLNNPNAIEDYAYRSAHTGTVVGKELARQFYGAPSRKSYYLGCSSAGRQGFKMAQDFPEHFDGILAGAPALGITRLISLGGYLTNLVGSPDSETFITPEQWEMVYDELLWQCDKLDGSVDGLLEDPDRCQFTPEALICKKGQSSGCLTAKQIEVVNKLHRPFYGSDGQMLYPGLQPGVNMNRTQFYVDGNPSASAAEWFRYVVYNDTTWDPRSFTLQDASNALAQNPFNIETWNGDLSAFANRNGKLLTYHGLQDFVISSEISQLYYTHVARTMGLPPSELDAFYRLFIVSGMDHCSGGDGAWAIGQDGTSSTGKDASGNALMALVRWVEEGIAPEVLRGAKLAQDGVTPEYYRAHCKWPKKNRYIGPGLAKEETSWICD</sequence>
<dbReference type="Pfam" id="PF07519">
    <property type="entry name" value="Tannase"/>
    <property type="match status" value="1"/>
</dbReference>
<gene>
    <name evidence="11" type="primary">faeB-1_2</name>
    <name evidence="11" type="ORF">VNI00_017964</name>
</gene>
<keyword evidence="6 10" id="KW-0378">Hydrolase</keyword>
<evidence type="ECO:0000313" key="12">
    <source>
        <dbReference type="Proteomes" id="UP001383192"/>
    </source>
</evidence>
<reference evidence="11 12" key="1">
    <citation type="submission" date="2024-01" db="EMBL/GenBank/DDBJ databases">
        <title>A draft genome for a cacao thread blight-causing isolate of Paramarasmius palmivorus.</title>
        <authorList>
            <person name="Baruah I.K."/>
            <person name="Bukari Y."/>
            <person name="Amoako-Attah I."/>
            <person name="Meinhardt L.W."/>
            <person name="Bailey B.A."/>
            <person name="Cohen S.P."/>
        </authorList>
    </citation>
    <scope>NUCLEOTIDE SEQUENCE [LARGE SCALE GENOMIC DNA]</scope>
    <source>
        <strain evidence="11 12">GH-12</strain>
    </source>
</reference>
<evidence type="ECO:0000256" key="2">
    <source>
        <dbReference type="ARBA" id="ARBA00022487"/>
    </source>
</evidence>
<evidence type="ECO:0000256" key="6">
    <source>
        <dbReference type="ARBA" id="ARBA00022801"/>
    </source>
</evidence>
<evidence type="ECO:0000256" key="1">
    <source>
        <dbReference type="ARBA" id="ARBA00006249"/>
    </source>
</evidence>
<protein>
    <recommendedName>
        <fullName evidence="10">Carboxylic ester hydrolase</fullName>
        <ecNumber evidence="10">3.1.1.-</ecNumber>
    </recommendedName>
</protein>
<keyword evidence="12" id="KW-1185">Reference proteome</keyword>
<keyword evidence="5" id="KW-0732">Signal</keyword>
<dbReference type="InterPro" id="IPR029058">
    <property type="entry name" value="AB_hydrolase_fold"/>
</dbReference>
<keyword evidence="7" id="KW-0106">Calcium</keyword>
<evidence type="ECO:0000256" key="10">
    <source>
        <dbReference type="RuleBase" id="RU361238"/>
    </source>
</evidence>
<dbReference type="PANTHER" id="PTHR33938">
    <property type="entry name" value="FERULOYL ESTERASE B-RELATED"/>
    <property type="match status" value="1"/>
</dbReference>
<proteinExistence type="inferred from homology"/>